<name>A0A1I7FBH3_9FLAO</name>
<comment type="subcellular location">
    <subcellularLocation>
        <location evidence="1">Cell membrane</location>
        <topology evidence="1">Multi-pass membrane protein</topology>
    </subcellularLocation>
</comment>
<dbReference type="InterPro" id="IPR004254">
    <property type="entry name" value="AdipoR/HlyIII-related"/>
</dbReference>
<dbReference type="GO" id="GO:0046872">
    <property type="term" value="F:metal ion binding"/>
    <property type="evidence" value="ECO:0007669"/>
    <property type="project" value="UniProtKB-KW"/>
</dbReference>
<proteinExistence type="inferred from homology"/>
<feature type="transmembrane region" description="Helical" evidence="8">
    <location>
        <begin position="160"/>
        <end position="179"/>
    </location>
</feature>
<feature type="transmembrane region" description="Helical" evidence="8">
    <location>
        <begin position="12"/>
        <end position="33"/>
    </location>
</feature>
<feature type="binding site" evidence="7">
    <location>
        <position position="189"/>
    </location>
    <ligand>
        <name>Zn(2+)</name>
        <dbReference type="ChEBI" id="CHEBI:29105"/>
    </ligand>
</feature>
<keyword evidence="7" id="KW-0479">Metal-binding</keyword>
<feature type="binding site" evidence="7">
    <location>
        <position position="63"/>
    </location>
    <ligand>
        <name>Zn(2+)</name>
        <dbReference type="ChEBI" id="CHEBI:29105"/>
    </ligand>
</feature>
<evidence type="ECO:0000256" key="4">
    <source>
        <dbReference type="ARBA" id="ARBA00022692"/>
    </source>
</evidence>
<feature type="transmembrane region" description="Helical" evidence="8">
    <location>
        <begin position="45"/>
        <end position="64"/>
    </location>
</feature>
<dbReference type="PANTHER" id="PTHR20855:SF3">
    <property type="entry name" value="LD03007P"/>
    <property type="match status" value="1"/>
</dbReference>
<evidence type="ECO:0000313" key="9">
    <source>
        <dbReference type="EMBL" id="SFU33550.1"/>
    </source>
</evidence>
<feature type="transmembrane region" description="Helical" evidence="8">
    <location>
        <begin position="76"/>
        <end position="98"/>
    </location>
</feature>
<dbReference type="NCBIfam" id="TIGR01065">
    <property type="entry name" value="hlyIII"/>
    <property type="match status" value="1"/>
</dbReference>
<protein>
    <submittedName>
        <fullName evidence="9">Hemolysin III</fullName>
    </submittedName>
</protein>
<feature type="binding site" evidence="7">
    <location>
        <position position="185"/>
    </location>
    <ligand>
        <name>Zn(2+)</name>
        <dbReference type="ChEBI" id="CHEBI:29105"/>
    </ligand>
</feature>
<evidence type="ECO:0000256" key="8">
    <source>
        <dbReference type="SAM" id="Phobius"/>
    </source>
</evidence>
<dbReference type="RefSeq" id="WP_093023464.1">
    <property type="nucleotide sequence ID" value="NZ_FPBK01000001.1"/>
</dbReference>
<feature type="transmembrane region" description="Helical" evidence="8">
    <location>
        <begin position="104"/>
        <end position="124"/>
    </location>
</feature>
<dbReference type="OrthoDB" id="9813689at2"/>
<feature type="transmembrane region" description="Helical" evidence="8">
    <location>
        <begin position="133"/>
        <end position="154"/>
    </location>
</feature>
<evidence type="ECO:0000256" key="5">
    <source>
        <dbReference type="ARBA" id="ARBA00022989"/>
    </source>
</evidence>
<evidence type="ECO:0000256" key="3">
    <source>
        <dbReference type="ARBA" id="ARBA00022475"/>
    </source>
</evidence>
<evidence type="ECO:0000256" key="1">
    <source>
        <dbReference type="ARBA" id="ARBA00004651"/>
    </source>
</evidence>
<dbReference type="PANTHER" id="PTHR20855">
    <property type="entry name" value="ADIPOR/PROGESTIN RECEPTOR-RELATED"/>
    <property type="match status" value="1"/>
</dbReference>
<organism evidence="9 10">
    <name type="scientific">Pustulibacterium marinum</name>
    <dbReference type="NCBI Taxonomy" id="1224947"/>
    <lineage>
        <taxon>Bacteria</taxon>
        <taxon>Pseudomonadati</taxon>
        <taxon>Bacteroidota</taxon>
        <taxon>Flavobacteriia</taxon>
        <taxon>Flavobacteriales</taxon>
        <taxon>Flavobacteriaceae</taxon>
        <taxon>Pustulibacterium</taxon>
    </lineage>
</organism>
<keyword evidence="3" id="KW-1003">Cell membrane</keyword>
<dbReference type="Pfam" id="PF03006">
    <property type="entry name" value="HlyIII"/>
    <property type="match status" value="1"/>
</dbReference>
<keyword evidence="4 8" id="KW-0812">Transmembrane</keyword>
<evidence type="ECO:0000256" key="2">
    <source>
        <dbReference type="ARBA" id="ARBA00008488"/>
    </source>
</evidence>
<feature type="transmembrane region" description="Helical" evidence="8">
    <location>
        <begin position="186"/>
        <end position="207"/>
    </location>
</feature>
<sequence length="208" mass="24033">MPNQTEREEFYNALTHGIGFLLSLVGFGLLLYFEQETKTWNIASLVLYAVSLSFLYLVSTLYHYAKGEKRKYYFRILDHISIYYLIAGTYSPVVLMTLSHSKGWLLFWLVWGIAAFGTILKIFFTGRFEAVSLILYLVMGWLIMFDITALKAVLPEGGMHMLIAGGIAYTAGIVFYVWEKLPFNHVIWHLFVLAGSFFHFLMIFKYIV</sequence>
<keyword evidence="10" id="KW-1185">Reference proteome</keyword>
<keyword evidence="6 8" id="KW-0472">Membrane</keyword>
<dbReference type="EMBL" id="FPBK01000001">
    <property type="protein sequence ID" value="SFU33550.1"/>
    <property type="molecule type" value="Genomic_DNA"/>
</dbReference>
<reference evidence="9 10" key="1">
    <citation type="submission" date="2016-10" db="EMBL/GenBank/DDBJ databases">
        <authorList>
            <person name="de Groot N.N."/>
        </authorList>
    </citation>
    <scope>NUCLEOTIDE SEQUENCE [LARGE SCALE GENOMIC DNA]</scope>
    <source>
        <strain evidence="9 10">CGMCC 1.12333</strain>
    </source>
</reference>
<dbReference type="Proteomes" id="UP000199138">
    <property type="component" value="Unassembled WGS sequence"/>
</dbReference>
<dbReference type="GO" id="GO:0005886">
    <property type="term" value="C:plasma membrane"/>
    <property type="evidence" value="ECO:0007669"/>
    <property type="project" value="UniProtKB-SubCell"/>
</dbReference>
<keyword evidence="7" id="KW-0862">Zinc</keyword>
<comment type="similarity">
    <text evidence="2">Belongs to the UPF0073 (Hly-III) family.</text>
</comment>
<evidence type="ECO:0000256" key="7">
    <source>
        <dbReference type="PIRSR" id="PIRSR604254-1"/>
    </source>
</evidence>
<gene>
    <name evidence="9" type="ORF">SAMN05216480_101824</name>
</gene>
<evidence type="ECO:0000256" key="6">
    <source>
        <dbReference type="ARBA" id="ARBA00023136"/>
    </source>
</evidence>
<dbReference type="InterPro" id="IPR005744">
    <property type="entry name" value="Hy-lIII"/>
</dbReference>
<keyword evidence="5 8" id="KW-1133">Transmembrane helix</keyword>
<dbReference type="GO" id="GO:0140911">
    <property type="term" value="F:pore-forming activity"/>
    <property type="evidence" value="ECO:0007669"/>
    <property type="project" value="InterPro"/>
</dbReference>
<evidence type="ECO:0000313" key="10">
    <source>
        <dbReference type="Proteomes" id="UP000199138"/>
    </source>
</evidence>
<dbReference type="AlphaFoldDB" id="A0A1I7FBH3"/>
<accession>A0A1I7FBH3</accession>
<dbReference type="STRING" id="1224947.SAMN05216480_101824"/>